<keyword evidence="8" id="KW-1133">Transmembrane helix</keyword>
<keyword evidence="11" id="KW-0294">Fucose metabolism</keyword>
<evidence type="ECO:0000256" key="9">
    <source>
        <dbReference type="ARBA" id="ARBA00023136"/>
    </source>
</evidence>
<evidence type="ECO:0000256" key="10">
    <source>
        <dbReference type="ARBA" id="ARBA00023180"/>
    </source>
</evidence>
<keyword evidence="4" id="KW-0328">Glycosyltransferase</keyword>
<comment type="similarity">
    <text evidence="3">Belongs to the glycosyltransferase GT106 family.</text>
</comment>
<evidence type="ECO:0000256" key="6">
    <source>
        <dbReference type="ARBA" id="ARBA00022692"/>
    </source>
</evidence>
<reference evidence="14 15" key="1">
    <citation type="submission" date="2019-09" db="EMBL/GenBank/DDBJ databases">
        <title>A chromosome-level genome assembly of the Chinese tupelo Nyssa sinensis.</title>
        <authorList>
            <person name="Yang X."/>
            <person name="Kang M."/>
            <person name="Yang Y."/>
            <person name="Xiong H."/>
            <person name="Wang M."/>
            <person name="Zhang Z."/>
            <person name="Wang Z."/>
            <person name="Wu H."/>
            <person name="Ma T."/>
            <person name="Liu J."/>
            <person name="Xi Z."/>
        </authorList>
    </citation>
    <scope>NUCLEOTIDE SEQUENCE [LARGE SCALE GENOMIC DNA]</scope>
    <source>
        <strain evidence="14">J267</strain>
        <tissue evidence="14">Leaf</tissue>
    </source>
</reference>
<evidence type="ECO:0000256" key="3">
    <source>
        <dbReference type="ARBA" id="ARBA00007737"/>
    </source>
</evidence>
<dbReference type="EMBL" id="CM018036">
    <property type="protein sequence ID" value="KAA8540478.1"/>
    <property type="molecule type" value="Genomic_DNA"/>
</dbReference>
<proteinExistence type="inferred from homology"/>
<keyword evidence="10" id="KW-0325">Glycoprotein</keyword>
<dbReference type="OrthoDB" id="1718146at2759"/>
<evidence type="ECO:0000256" key="11">
    <source>
        <dbReference type="ARBA" id="ARBA00023253"/>
    </source>
</evidence>
<dbReference type="InterPro" id="IPR019378">
    <property type="entry name" value="GDP-Fuc_O-FucTrfase"/>
</dbReference>
<evidence type="ECO:0000313" key="14">
    <source>
        <dbReference type="EMBL" id="KAA8540478.1"/>
    </source>
</evidence>
<keyword evidence="5" id="KW-0808">Transferase</keyword>
<evidence type="ECO:0000256" key="5">
    <source>
        <dbReference type="ARBA" id="ARBA00022679"/>
    </source>
</evidence>
<name>A0A5J5BCQ3_9ASTE</name>
<evidence type="ECO:0000256" key="2">
    <source>
        <dbReference type="ARBA" id="ARBA00004881"/>
    </source>
</evidence>
<keyword evidence="7" id="KW-0735">Signal-anchor</keyword>
<dbReference type="Pfam" id="PF10250">
    <property type="entry name" value="O-FucT"/>
    <property type="match status" value="1"/>
</dbReference>
<gene>
    <name evidence="14" type="ORF">F0562_024603</name>
</gene>
<dbReference type="GO" id="GO:0006004">
    <property type="term" value="P:fucose metabolic process"/>
    <property type="evidence" value="ECO:0007669"/>
    <property type="project" value="UniProtKB-KW"/>
</dbReference>
<dbReference type="GO" id="GO:0016757">
    <property type="term" value="F:glycosyltransferase activity"/>
    <property type="evidence" value="ECO:0007669"/>
    <property type="project" value="UniProtKB-KW"/>
</dbReference>
<evidence type="ECO:0000256" key="13">
    <source>
        <dbReference type="ARBA" id="ARBA00030350"/>
    </source>
</evidence>
<dbReference type="AlphaFoldDB" id="A0A5J5BCQ3"/>
<dbReference type="GO" id="GO:0005737">
    <property type="term" value="C:cytoplasm"/>
    <property type="evidence" value="ECO:0007669"/>
    <property type="project" value="TreeGrafter"/>
</dbReference>
<comment type="pathway">
    <text evidence="2">Glycan metabolism.</text>
</comment>
<comment type="subcellular location">
    <subcellularLocation>
        <location evidence="1">Membrane</location>
        <topology evidence="1">Single-pass type II membrane protein</topology>
    </subcellularLocation>
</comment>
<keyword evidence="12" id="KW-0119">Carbohydrate metabolism</keyword>
<dbReference type="GO" id="GO:0016020">
    <property type="term" value="C:membrane"/>
    <property type="evidence" value="ECO:0007669"/>
    <property type="project" value="UniProtKB-SubCell"/>
</dbReference>
<keyword evidence="15" id="KW-1185">Reference proteome</keyword>
<keyword evidence="6" id="KW-0812">Transmembrane</keyword>
<evidence type="ECO:0000256" key="7">
    <source>
        <dbReference type="ARBA" id="ARBA00022968"/>
    </source>
</evidence>
<evidence type="ECO:0000256" key="8">
    <source>
        <dbReference type="ARBA" id="ARBA00022989"/>
    </source>
</evidence>
<dbReference type="PANTHER" id="PTHR31741">
    <property type="entry name" value="OS02G0726500 PROTEIN-RELATED"/>
    <property type="match status" value="1"/>
</dbReference>
<accession>A0A5J5BCQ3</accession>
<evidence type="ECO:0000256" key="12">
    <source>
        <dbReference type="ARBA" id="ARBA00023277"/>
    </source>
</evidence>
<keyword evidence="9" id="KW-0472">Membrane</keyword>
<dbReference type="Proteomes" id="UP000325577">
    <property type="component" value="Linkage Group LG13"/>
</dbReference>
<protein>
    <recommendedName>
        <fullName evidence="13">O-fucosyltransferase family protein</fullName>
    </recommendedName>
</protein>
<dbReference type="PANTHER" id="PTHR31741:SF2">
    <property type="entry name" value="O-FUCOSYLTRANSFERASE 13"/>
    <property type="match status" value="1"/>
</dbReference>
<evidence type="ECO:0000256" key="4">
    <source>
        <dbReference type="ARBA" id="ARBA00022676"/>
    </source>
</evidence>
<sequence>MFLICVRKPLFSIAGVTLTLIVFLGVILLSPSSPFSESSVSSISPTSTTRSEKSDIWSGRRILGWRPCNWWPQGDAAALPPESRGYIRVDCYGGLNQMRRDLCDGVGVARLLNATLVLPKFEVAAYWNESSGFAHVFDVDFSIQQMNGVVKIVKDLPADLVSKEPFRVDCSKRKGQFDYIESVLPSLLEHCYISITPAMSQRRDRYPLYAKAALCQACYNALRLTRALEKKGSELLQAIPKPFLSLHLRFEPDMVAYSQCEYSGLSLASVEAIEAARGDRKPWTGEAACLEKPWEVPPHSE</sequence>
<evidence type="ECO:0000256" key="1">
    <source>
        <dbReference type="ARBA" id="ARBA00004606"/>
    </source>
</evidence>
<evidence type="ECO:0000313" key="15">
    <source>
        <dbReference type="Proteomes" id="UP000325577"/>
    </source>
</evidence>
<organism evidence="14 15">
    <name type="scientific">Nyssa sinensis</name>
    <dbReference type="NCBI Taxonomy" id="561372"/>
    <lineage>
        <taxon>Eukaryota</taxon>
        <taxon>Viridiplantae</taxon>
        <taxon>Streptophyta</taxon>
        <taxon>Embryophyta</taxon>
        <taxon>Tracheophyta</taxon>
        <taxon>Spermatophyta</taxon>
        <taxon>Magnoliopsida</taxon>
        <taxon>eudicotyledons</taxon>
        <taxon>Gunneridae</taxon>
        <taxon>Pentapetalae</taxon>
        <taxon>asterids</taxon>
        <taxon>Cornales</taxon>
        <taxon>Nyssaceae</taxon>
        <taxon>Nyssa</taxon>
    </lineage>
</organism>